<dbReference type="EMBL" id="JAHJDP010000104">
    <property type="protein sequence ID" value="MBU2692914.1"/>
    <property type="molecule type" value="Genomic_DNA"/>
</dbReference>
<name>A0A948S339_UNCEI</name>
<proteinExistence type="predicted"/>
<reference evidence="3" key="1">
    <citation type="submission" date="2021-05" db="EMBL/GenBank/DDBJ databases">
        <title>Energy efficiency and biological interactions define the core microbiome of deep oligotrophic groundwater.</title>
        <authorList>
            <person name="Mehrshad M."/>
            <person name="Lopez-Fernandez M."/>
            <person name="Bell E."/>
            <person name="Bernier-Latmani R."/>
            <person name="Bertilsson S."/>
            <person name="Dopson M."/>
        </authorList>
    </citation>
    <scope>NUCLEOTIDE SEQUENCE</scope>
    <source>
        <strain evidence="3">Modern_marine.mb.64</strain>
    </source>
</reference>
<keyword evidence="2" id="KW-0812">Transmembrane</keyword>
<protein>
    <submittedName>
        <fullName evidence="3">DUF3098 domain-containing protein</fullName>
    </submittedName>
</protein>
<gene>
    <name evidence="3" type="ORF">KJ970_18495</name>
</gene>
<evidence type="ECO:0000313" key="4">
    <source>
        <dbReference type="Proteomes" id="UP000777784"/>
    </source>
</evidence>
<evidence type="ECO:0000256" key="2">
    <source>
        <dbReference type="SAM" id="Phobius"/>
    </source>
</evidence>
<dbReference type="Proteomes" id="UP000777784">
    <property type="component" value="Unassembled WGS sequence"/>
</dbReference>
<evidence type="ECO:0000256" key="1">
    <source>
        <dbReference type="SAM" id="MobiDB-lite"/>
    </source>
</evidence>
<dbReference type="AlphaFoldDB" id="A0A948S339"/>
<comment type="caution">
    <text evidence="3">The sequence shown here is derived from an EMBL/GenBank/DDBJ whole genome shotgun (WGS) entry which is preliminary data.</text>
</comment>
<accession>A0A948S339</accession>
<evidence type="ECO:0000313" key="3">
    <source>
        <dbReference type="EMBL" id="MBU2692914.1"/>
    </source>
</evidence>
<sequence length="109" mass="11164">MAKISAENQPRRGRTGAPAQKTGGGPSPSKGAIFASSRASEGPEFGRKNWILMGLGLGTIILGFVALALGSITVAPILLVLGYIVLVPWAILARSHPESNQKGANSSVG</sequence>
<keyword evidence="2" id="KW-0472">Membrane</keyword>
<feature type="transmembrane region" description="Helical" evidence="2">
    <location>
        <begin position="75"/>
        <end position="92"/>
    </location>
</feature>
<organism evidence="3 4">
    <name type="scientific">Eiseniibacteriota bacterium</name>
    <dbReference type="NCBI Taxonomy" id="2212470"/>
    <lineage>
        <taxon>Bacteria</taxon>
        <taxon>Candidatus Eiseniibacteriota</taxon>
    </lineage>
</organism>
<feature type="region of interest" description="Disordered" evidence="1">
    <location>
        <begin position="1"/>
        <end position="42"/>
    </location>
</feature>
<feature type="transmembrane region" description="Helical" evidence="2">
    <location>
        <begin position="50"/>
        <end position="69"/>
    </location>
</feature>
<keyword evidence="2" id="KW-1133">Transmembrane helix</keyword>